<evidence type="ECO:0000256" key="1">
    <source>
        <dbReference type="SAM" id="MobiDB-lite"/>
    </source>
</evidence>
<organism evidence="2">
    <name type="scientific">Oryza glumipatula</name>
    <dbReference type="NCBI Taxonomy" id="40148"/>
    <lineage>
        <taxon>Eukaryota</taxon>
        <taxon>Viridiplantae</taxon>
        <taxon>Streptophyta</taxon>
        <taxon>Embryophyta</taxon>
        <taxon>Tracheophyta</taxon>
        <taxon>Spermatophyta</taxon>
        <taxon>Magnoliopsida</taxon>
        <taxon>Liliopsida</taxon>
        <taxon>Poales</taxon>
        <taxon>Poaceae</taxon>
        <taxon>BOP clade</taxon>
        <taxon>Oryzoideae</taxon>
        <taxon>Oryzeae</taxon>
        <taxon>Oryzinae</taxon>
        <taxon>Oryza</taxon>
    </lineage>
</organism>
<name>A0A0E0BLU9_9ORYZ</name>
<feature type="region of interest" description="Disordered" evidence="1">
    <location>
        <begin position="1"/>
        <end position="86"/>
    </location>
</feature>
<evidence type="ECO:0000313" key="2">
    <source>
        <dbReference type="EnsemblPlants" id="OGLUM11G21090.1"/>
    </source>
</evidence>
<protein>
    <submittedName>
        <fullName evidence="2">Uncharacterized protein</fullName>
    </submittedName>
</protein>
<keyword evidence="3" id="KW-1185">Reference proteome</keyword>
<evidence type="ECO:0000313" key="3">
    <source>
        <dbReference type="Proteomes" id="UP000026961"/>
    </source>
</evidence>
<reference evidence="2" key="1">
    <citation type="submission" date="2015-04" db="UniProtKB">
        <authorList>
            <consortium name="EnsemblPlants"/>
        </authorList>
    </citation>
    <scope>IDENTIFICATION</scope>
</reference>
<proteinExistence type="predicted"/>
<dbReference type="HOGENOM" id="CLU_2376255_0_0_1"/>
<accession>A0A0E0BLU9</accession>
<dbReference type="Gramene" id="OGLUM11G21090.1">
    <property type="protein sequence ID" value="OGLUM11G21090.1"/>
    <property type="gene ID" value="OGLUM11G21090"/>
</dbReference>
<sequence>MAVGRRQRRRDGGGAGGSATGWRRERDEPRALTSWGRGRPELDADDGRDDGAEHDDISEFTSNANVFPLPPPPVTTSSASSPFPSPPALSFFAIG</sequence>
<dbReference type="Proteomes" id="UP000026961">
    <property type="component" value="Chromosome 11"/>
</dbReference>
<feature type="compositionally biased region" description="Low complexity" evidence="1">
    <location>
        <begin position="75"/>
        <end position="86"/>
    </location>
</feature>
<dbReference type="AlphaFoldDB" id="A0A0E0BLU9"/>
<reference evidence="2" key="2">
    <citation type="submission" date="2018-05" db="EMBL/GenBank/DDBJ databases">
        <title>OgluRS3 (Oryza glumaepatula Reference Sequence Version 3).</title>
        <authorList>
            <person name="Zhang J."/>
            <person name="Kudrna D."/>
            <person name="Lee S."/>
            <person name="Talag J."/>
            <person name="Welchert J."/>
            <person name="Wing R.A."/>
        </authorList>
    </citation>
    <scope>NUCLEOTIDE SEQUENCE [LARGE SCALE GENOMIC DNA]</scope>
</reference>
<dbReference type="EnsemblPlants" id="OGLUM11G21090.1">
    <property type="protein sequence ID" value="OGLUM11G21090.1"/>
    <property type="gene ID" value="OGLUM11G21090"/>
</dbReference>